<protein>
    <submittedName>
        <fullName evidence="3">DUF3558 family protein</fullName>
    </submittedName>
</protein>
<sequence>MKKSLVALAALVAVSLTTGCSLLESATAAPTSSPTAKATAKATAQPTADTGTGSVKDEGDIPDPCTLLSKAEVTSLTGRKITQIDEDGAEPGEATRFCQWQQDGGQLAIFLGRTTPADFEVVVDEAEPVDGIGEDAFLLSDHLYVLYGTVQIDVYSRGGSDSENLADAKKVARTLIPRV</sequence>
<feature type="chain" id="PRO_5045877953" evidence="2">
    <location>
        <begin position="29"/>
        <end position="179"/>
    </location>
</feature>
<comment type="caution">
    <text evidence="3">The sequence shown here is derived from an EMBL/GenBank/DDBJ whole genome shotgun (WGS) entry which is preliminary data.</text>
</comment>
<keyword evidence="2" id="KW-0732">Signal</keyword>
<proteinExistence type="predicted"/>
<feature type="compositionally biased region" description="Low complexity" evidence="1">
    <location>
        <begin position="27"/>
        <end position="48"/>
    </location>
</feature>
<dbReference type="EMBL" id="JAMYJR010000023">
    <property type="protein sequence ID" value="MCO8273241.1"/>
    <property type="molecule type" value="Genomic_DNA"/>
</dbReference>
<organism evidence="3 4">
    <name type="scientific">Paractinoplanes aksuensis</name>
    <dbReference type="NCBI Taxonomy" id="2939490"/>
    <lineage>
        <taxon>Bacteria</taxon>
        <taxon>Bacillati</taxon>
        <taxon>Actinomycetota</taxon>
        <taxon>Actinomycetes</taxon>
        <taxon>Micromonosporales</taxon>
        <taxon>Micromonosporaceae</taxon>
        <taxon>Paractinoplanes</taxon>
    </lineage>
</organism>
<dbReference type="InterPro" id="IPR024520">
    <property type="entry name" value="DUF3558"/>
</dbReference>
<keyword evidence="4" id="KW-1185">Reference proteome</keyword>
<name>A0ABT1DQW7_9ACTN</name>
<evidence type="ECO:0000256" key="1">
    <source>
        <dbReference type="SAM" id="MobiDB-lite"/>
    </source>
</evidence>
<feature type="signal peptide" evidence="2">
    <location>
        <begin position="1"/>
        <end position="28"/>
    </location>
</feature>
<dbReference type="PROSITE" id="PS51257">
    <property type="entry name" value="PROKAR_LIPOPROTEIN"/>
    <property type="match status" value="1"/>
</dbReference>
<feature type="region of interest" description="Disordered" evidence="1">
    <location>
        <begin position="27"/>
        <end position="61"/>
    </location>
</feature>
<dbReference type="Pfam" id="PF12079">
    <property type="entry name" value="DUF3558"/>
    <property type="match status" value="1"/>
</dbReference>
<dbReference type="Proteomes" id="UP001523369">
    <property type="component" value="Unassembled WGS sequence"/>
</dbReference>
<dbReference type="RefSeq" id="WP_253239318.1">
    <property type="nucleotide sequence ID" value="NZ_JAMYJR010000023.1"/>
</dbReference>
<accession>A0ABT1DQW7</accession>
<evidence type="ECO:0000313" key="3">
    <source>
        <dbReference type="EMBL" id="MCO8273241.1"/>
    </source>
</evidence>
<evidence type="ECO:0000256" key="2">
    <source>
        <dbReference type="SAM" id="SignalP"/>
    </source>
</evidence>
<evidence type="ECO:0000313" key="4">
    <source>
        <dbReference type="Proteomes" id="UP001523369"/>
    </source>
</evidence>
<reference evidence="3 4" key="1">
    <citation type="submission" date="2022-06" db="EMBL/GenBank/DDBJ databases">
        <title>New Species of the Genus Actinoplanes, ActinopZanes ferrugineus.</title>
        <authorList>
            <person name="Ding P."/>
        </authorList>
    </citation>
    <scope>NUCLEOTIDE SEQUENCE [LARGE SCALE GENOMIC DNA]</scope>
    <source>
        <strain evidence="3 4">TRM88003</strain>
    </source>
</reference>
<gene>
    <name evidence="3" type="ORF">M1L60_21855</name>
</gene>